<gene>
    <name evidence="1" type="ORF">OXU80_27520</name>
</gene>
<dbReference type="EMBL" id="CP113520">
    <property type="protein sequence ID" value="WAJ28511.1"/>
    <property type="molecule type" value="Genomic_DNA"/>
</dbReference>
<keyword evidence="2" id="KW-1185">Reference proteome</keyword>
<dbReference type="Proteomes" id="UP001163223">
    <property type="component" value="Chromosome"/>
</dbReference>
<accession>A0ACD4NNW9</accession>
<protein>
    <submittedName>
        <fullName evidence="1">Thymidylate synthase</fullName>
    </submittedName>
</protein>
<organism evidence="1 2">
    <name type="scientific">Antarcticirhabdus aurantiaca</name>
    <dbReference type="NCBI Taxonomy" id="2606717"/>
    <lineage>
        <taxon>Bacteria</taxon>
        <taxon>Pseudomonadati</taxon>
        <taxon>Pseudomonadota</taxon>
        <taxon>Alphaproteobacteria</taxon>
        <taxon>Hyphomicrobiales</taxon>
        <taxon>Aurantimonadaceae</taxon>
        <taxon>Antarcticirhabdus</taxon>
    </lineage>
</organism>
<reference evidence="1" key="1">
    <citation type="submission" date="2022-11" db="EMBL/GenBank/DDBJ databases">
        <title>beta-Carotene-producing bacterium, Jeongeuplla avenae sp. nov., alleviates the salt stress of Arabidopsis seedlings.</title>
        <authorList>
            <person name="Jiang L."/>
            <person name="Lee J."/>
        </authorList>
    </citation>
    <scope>NUCLEOTIDE SEQUENCE</scope>
    <source>
        <strain evidence="1">DY_R2A_6</strain>
    </source>
</reference>
<sequence>MTASAALPSFHSMDAVQRWAMERIMSQGRLSSPRGRETLELLAAGFTLADPRRRCITNRERRWSLPLAIGEFAWHVSGSDELSFIGSYAPRWRDFSEDGRTIRGSCYGRRIFGTPDGTRSQWALLKEILREDPMSRRAVLNFQQEPPEALRSDSLDTACATVLQFLVRDGRVHAIAYMRSNDVVWGLPYDVFLFTMLQEMLACEIGLDIGTYSHVAGSLHVYARHFSLIERILESKDPDAFSMPPMTDLPGLTDFLAWERAIRTGQSLGSLQAAHGFWQDLANVLCISSNRGEGNAALRPAAIGPYGPVLVPSAGPAFGSSA</sequence>
<evidence type="ECO:0000313" key="2">
    <source>
        <dbReference type="Proteomes" id="UP001163223"/>
    </source>
</evidence>
<evidence type="ECO:0000313" key="1">
    <source>
        <dbReference type="EMBL" id="WAJ28511.1"/>
    </source>
</evidence>
<name>A0ACD4NNW9_9HYPH</name>
<proteinExistence type="predicted"/>